<dbReference type="PANTHER" id="PTHR18952">
    <property type="entry name" value="CARBONIC ANHYDRASE"/>
    <property type="match status" value="1"/>
</dbReference>
<comment type="caution">
    <text evidence="2">The sequence shown here is derived from an EMBL/GenBank/DDBJ whole genome shotgun (WGS) entry which is preliminary data.</text>
</comment>
<dbReference type="CDD" id="cd03124">
    <property type="entry name" value="alpha_CA_prokaryotic_like"/>
    <property type="match status" value="1"/>
</dbReference>
<evidence type="ECO:0000313" key="3">
    <source>
        <dbReference type="Proteomes" id="UP000824469"/>
    </source>
</evidence>
<dbReference type="Gene3D" id="3.10.200.10">
    <property type="entry name" value="Alpha carbonic anhydrase"/>
    <property type="match status" value="1"/>
</dbReference>
<feature type="non-terminal residue" evidence="2">
    <location>
        <position position="134"/>
    </location>
</feature>
<dbReference type="EMBL" id="JAHRHJ020000004">
    <property type="protein sequence ID" value="KAH9319795.1"/>
    <property type="molecule type" value="Genomic_DNA"/>
</dbReference>
<dbReference type="AlphaFoldDB" id="A0AA38GDX1"/>
<name>A0AA38GDX1_TAXCH</name>
<evidence type="ECO:0000259" key="1">
    <source>
        <dbReference type="PROSITE" id="PS51144"/>
    </source>
</evidence>
<feature type="non-terminal residue" evidence="2">
    <location>
        <position position="1"/>
    </location>
</feature>
<dbReference type="GO" id="GO:0004089">
    <property type="term" value="F:carbonate dehydratase activity"/>
    <property type="evidence" value="ECO:0007669"/>
    <property type="project" value="InterPro"/>
</dbReference>
<dbReference type="InterPro" id="IPR023561">
    <property type="entry name" value="Carbonic_anhydrase_a-class"/>
</dbReference>
<dbReference type="Proteomes" id="UP000824469">
    <property type="component" value="Unassembled WGS sequence"/>
</dbReference>
<dbReference type="SUPFAM" id="SSF51069">
    <property type="entry name" value="Carbonic anhydrase"/>
    <property type="match status" value="1"/>
</dbReference>
<dbReference type="GO" id="GO:0008270">
    <property type="term" value="F:zinc ion binding"/>
    <property type="evidence" value="ECO:0007669"/>
    <property type="project" value="InterPro"/>
</dbReference>
<dbReference type="SMART" id="SM01057">
    <property type="entry name" value="Carb_anhydrase"/>
    <property type="match status" value="1"/>
</dbReference>
<dbReference type="OMA" id="WHHPSED"/>
<feature type="domain" description="Alpha-carbonic anhydrase" evidence="1">
    <location>
        <begin position="1"/>
        <end position="134"/>
    </location>
</feature>
<dbReference type="Pfam" id="PF00194">
    <property type="entry name" value="Carb_anhydrase"/>
    <property type="match status" value="1"/>
</dbReference>
<dbReference type="GO" id="GO:0006730">
    <property type="term" value="P:one-carbon metabolic process"/>
    <property type="evidence" value="ECO:0007669"/>
    <property type="project" value="TreeGrafter"/>
</dbReference>
<dbReference type="InterPro" id="IPR041891">
    <property type="entry name" value="Alpha_CA_prokaryot-like"/>
</dbReference>
<protein>
    <recommendedName>
        <fullName evidence="1">Alpha-carbonic anhydrase domain-containing protein</fullName>
    </recommendedName>
</protein>
<dbReference type="PANTHER" id="PTHR18952:SF208">
    <property type="entry name" value="CARBONIC ANHYDRASE XA-RELATED"/>
    <property type="match status" value="1"/>
</dbReference>
<dbReference type="InterPro" id="IPR036398">
    <property type="entry name" value="CA_dom_sf"/>
</dbReference>
<proteinExistence type="predicted"/>
<evidence type="ECO:0000313" key="2">
    <source>
        <dbReference type="EMBL" id="KAH9319795.1"/>
    </source>
</evidence>
<organism evidence="2 3">
    <name type="scientific">Taxus chinensis</name>
    <name type="common">Chinese yew</name>
    <name type="synonym">Taxus wallichiana var. chinensis</name>
    <dbReference type="NCBI Taxonomy" id="29808"/>
    <lineage>
        <taxon>Eukaryota</taxon>
        <taxon>Viridiplantae</taxon>
        <taxon>Streptophyta</taxon>
        <taxon>Embryophyta</taxon>
        <taxon>Tracheophyta</taxon>
        <taxon>Spermatophyta</taxon>
        <taxon>Pinopsida</taxon>
        <taxon>Pinidae</taxon>
        <taxon>Conifers II</taxon>
        <taxon>Cupressales</taxon>
        <taxon>Taxaceae</taxon>
        <taxon>Taxus</taxon>
    </lineage>
</organism>
<accession>A0AA38GDX1</accession>
<dbReference type="InterPro" id="IPR001148">
    <property type="entry name" value="CA_dom"/>
</dbReference>
<keyword evidence="3" id="KW-1185">Reference proteome</keyword>
<sequence>RVKIQGESFLLMQCHWHHPSEDTINGKHYALELHMVHKSGGNTGVIAVIYSIGSADPFLTTLDKYIKQLDSKTQTTVDSVDAKTIGIRRDAAYFRYYGSLTTPPYTELVQWTVISQVRTASQAQVNTLKAVLNG</sequence>
<dbReference type="PROSITE" id="PS51144">
    <property type="entry name" value="ALPHA_CA_2"/>
    <property type="match status" value="1"/>
</dbReference>
<reference evidence="2 3" key="1">
    <citation type="journal article" date="2021" name="Nat. Plants">
        <title>The Taxus genome provides insights into paclitaxel biosynthesis.</title>
        <authorList>
            <person name="Xiong X."/>
            <person name="Gou J."/>
            <person name="Liao Q."/>
            <person name="Li Y."/>
            <person name="Zhou Q."/>
            <person name="Bi G."/>
            <person name="Li C."/>
            <person name="Du R."/>
            <person name="Wang X."/>
            <person name="Sun T."/>
            <person name="Guo L."/>
            <person name="Liang H."/>
            <person name="Lu P."/>
            <person name="Wu Y."/>
            <person name="Zhang Z."/>
            <person name="Ro D.K."/>
            <person name="Shang Y."/>
            <person name="Huang S."/>
            <person name="Yan J."/>
        </authorList>
    </citation>
    <scope>NUCLEOTIDE SEQUENCE [LARGE SCALE GENOMIC DNA]</scope>
    <source>
        <strain evidence="2">Ta-2019</strain>
    </source>
</reference>
<gene>
    <name evidence="2" type="ORF">KI387_021564</name>
</gene>